<evidence type="ECO:0000256" key="4">
    <source>
        <dbReference type="RuleBase" id="RU000621"/>
    </source>
</evidence>
<dbReference type="Pfam" id="PF00131">
    <property type="entry name" value="Metallothio"/>
    <property type="match status" value="1"/>
</dbReference>
<sequence>MEPASPSACVCLSPSLSLCCPCCPMGCAKHAQGCICQGGIRQVQLLCLM</sequence>
<dbReference type="EMBL" id="CAJHUB010000661">
    <property type="protein sequence ID" value="CAD7671200.1"/>
    <property type="molecule type" value="Genomic_DNA"/>
</dbReference>
<evidence type="ECO:0000313" key="5">
    <source>
        <dbReference type="EMBL" id="CAD7671200.1"/>
    </source>
</evidence>
<evidence type="ECO:0000313" key="6">
    <source>
        <dbReference type="Proteomes" id="UP000645828"/>
    </source>
</evidence>
<dbReference type="Gene3D" id="4.10.10.10">
    <property type="entry name" value="Metallothionein Isoform II"/>
    <property type="match status" value="1"/>
</dbReference>
<evidence type="ECO:0000256" key="2">
    <source>
        <dbReference type="ARBA" id="ARBA00022723"/>
    </source>
</evidence>
<name>A0A811Y0I7_NYCPR</name>
<proteinExistence type="inferred from homology"/>
<dbReference type="InterPro" id="IPR000006">
    <property type="entry name" value="Metalthion_vert"/>
</dbReference>
<dbReference type="InterPro" id="IPR017854">
    <property type="entry name" value="Metalthion_dom_sf"/>
</dbReference>
<keyword evidence="2 4" id="KW-0479">Metal-binding</keyword>
<gene>
    <name evidence="5" type="ORF">NYPRO_LOCUS3995</name>
</gene>
<keyword evidence="3 4" id="KW-0480">Metal-thiolate cluster</keyword>
<protein>
    <recommendedName>
        <fullName evidence="4">Metallothionein</fullName>
    </recommendedName>
</protein>
<evidence type="ECO:0000256" key="3">
    <source>
        <dbReference type="ARBA" id="ARBA00022851"/>
    </source>
</evidence>
<keyword evidence="6" id="KW-1185">Reference proteome</keyword>
<comment type="function">
    <text evidence="4">Metallothioneins have a high content of cysteine residues that bind various heavy metals.</text>
</comment>
<evidence type="ECO:0000256" key="1">
    <source>
        <dbReference type="ARBA" id="ARBA00007283"/>
    </source>
</evidence>
<accession>A0A811Y0I7</accession>
<organism evidence="5 6">
    <name type="scientific">Nyctereutes procyonoides</name>
    <name type="common">Raccoon dog</name>
    <name type="synonym">Canis procyonoides</name>
    <dbReference type="NCBI Taxonomy" id="34880"/>
    <lineage>
        <taxon>Eukaryota</taxon>
        <taxon>Metazoa</taxon>
        <taxon>Chordata</taxon>
        <taxon>Craniata</taxon>
        <taxon>Vertebrata</taxon>
        <taxon>Euteleostomi</taxon>
        <taxon>Mammalia</taxon>
        <taxon>Eutheria</taxon>
        <taxon>Laurasiatheria</taxon>
        <taxon>Carnivora</taxon>
        <taxon>Caniformia</taxon>
        <taxon>Canidae</taxon>
        <taxon>Nyctereutes</taxon>
    </lineage>
</organism>
<dbReference type="InterPro" id="IPR023587">
    <property type="entry name" value="Metalthion_dom_sf_vert"/>
</dbReference>
<comment type="similarity">
    <text evidence="1 4">Belongs to the metallothionein superfamily. Type 1 family.</text>
</comment>
<reference evidence="5" key="1">
    <citation type="submission" date="2020-12" db="EMBL/GenBank/DDBJ databases">
        <authorList>
            <consortium name="Molecular Ecology Group"/>
        </authorList>
    </citation>
    <scope>NUCLEOTIDE SEQUENCE</scope>
    <source>
        <strain evidence="5">TBG_1078</strain>
    </source>
</reference>
<dbReference type="AlphaFoldDB" id="A0A811Y0I7"/>
<dbReference type="GO" id="GO:0046872">
    <property type="term" value="F:metal ion binding"/>
    <property type="evidence" value="ECO:0007669"/>
    <property type="project" value="UniProtKB-KW"/>
</dbReference>
<comment type="caution">
    <text evidence="5">The sequence shown here is derived from an EMBL/GenBank/DDBJ whole genome shotgun (WGS) entry which is preliminary data.</text>
</comment>
<dbReference type="Proteomes" id="UP000645828">
    <property type="component" value="Unassembled WGS sequence"/>
</dbReference>
<dbReference type="SUPFAM" id="SSF57868">
    <property type="entry name" value="Metallothionein"/>
    <property type="match status" value="1"/>
</dbReference>